<dbReference type="Pfam" id="PF00293">
    <property type="entry name" value="NUDIX"/>
    <property type="match status" value="1"/>
</dbReference>
<evidence type="ECO:0000313" key="23">
    <source>
        <dbReference type="EMBL" id="RZU64677.1"/>
    </source>
</evidence>
<gene>
    <name evidence="23" type="ORF">EV379_0980</name>
</gene>
<dbReference type="InterPro" id="IPR015797">
    <property type="entry name" value="NUDIX_hydrolase-like_dom_sf"/>
</dbReference>
<evidence type="ECO:0000256" key="12">
    <source>
        <dbReference type="ARBA" id="ARBA00026218"/>
    </source>
</evidence>
<evidence type="ECO:0000256" key="7">
    <source>
        <dbReference type="ARBA" id="ARBA00024448"/>
    </source>
</evidence>
<dbReference type="InterPro" id="IPR000086">
    <property type="entry name" value="NUDIX_hydrolase_dom"/>
</dbReference>
<evidence type="ECO:0000256" key="21">
    <source>
        <dbReference type="ARBA" id="ARBA00053094"/>
    </source>
</evidence>
<comment type="catalytic activity">
    <reaction evidence="10">
        <text>2-oxo-ATP + H2O = 2-oxo-AMP + diphosphate + H(+)</text>
        <dbReference type="Rhea" id="RHEA:67392"/>
        <dbReference type="ChEBI" id="CHEBI:15377"/>
        <dbReference type="ChEBI" id="CHEBI:15378"/>
        <dbReference type="ChEBI" id="CHEBI:33019"/>
        <dbReference type="ChEBI" id="CHEBI:71395"/>
        <dbReference type="ChEBI" id="CHEBI:172878"/>
    </reaction>
    <physiologicalReaction direction="left-to-right" evidence="10">
        <dbReference type="Rhea" id="RHEA:67393"/>
    </physiologicalReaction>
</comment>
<comment type="catalytic activity">
    <reaction evidence="7">
        <text>8-oxo-dATP + H2O = 8-oxo-dAMP + diphosphate + H(+)</text>
        <dbReference type="Rhea" id="RHEA:65396"/>
        <dbReference type="ChEBI" id="CHEBI:15377"/>
        <dbReference type="ChEBI" id="CHEBI:15378"/>
        <dbReference type="ChEBI" id="CHEBI:33019"/>
        <dbReference type="ChEBI" id="CHEBI:71361"/>
        <dbReference type="ChEBI" id="CHEBI:172871"/>
    </reaction>
    <physiologicalReaction direction="left-to-right" evidence="7">
        <dbReference type="Rhea" id="RHEA:65397"/>
    </physiologicalReaction>
</comment>
<evidence type="ECO:0000256" key="5">
    <source>
        <dbReference type="ARBA" id="ARBA00022801"/>
    </source>
</evidence>
<keyword evidence="5" id="KW-0378">Hydrolase</keyword>
<keyword evidence="6" id="KW-0460">Magnesium</keyword>
<dbReference type="OrthoDB" id="9804563at2"/>
<reference evidence="23 24" key="1">
    <citation type="submission" date="2019-02" db="EMBL/GenBank/DDBJ databases">
        <title>Sequencing the genomes of 1000 actinobacteria strains.</title>
        <authorList>
            <person name="Klenk H.-P."/>
        </authorList>
    </citation>
    <scope>NUCLEOTIDE SEQUENCE [LARGE SCALE GENOMIC DNA]</scope>
    <source>
        <strain evidence="23 24">DSM 18319</strain>
    </source>
</reference>
<keyword evidence="24" id="KW-1185">Reference proteome</keyword>
<evidence type="ECO:0000256" key="11">
    <source>
        <dbReference type="ARBA" id="ARBA00026103"/>
    </source>
</evidence>
<evidence type="ECO:0000256" key="20">
    <source>
        <dbReference type="ARBA" id="ARBA00049032"/>
    </source>
</evidence>
<dbReference type="GO" id="GO:0005737">
    <property type="term" value="C:cytoplasm"/>
    <property type="evidence" value="ECO:0007669"/>
    <property type="project" value="TreeGrafter"/>
</dbReference>
<dbReference type="Proteomes" id="UP000291483">
    <property type="component" value="Unassembled WGS sequence"/>
</dbReference>
<name>A0A4Q8AJM2_9MICO</name>
<dbReference type="GO" id="GO:0042262">
    <property type="term" value="P:DNA protection"/>
    <property type="evidence" value="ECO:0007669"/>
    <property type="project" value="InterPro"/>
</dbReference>
<dbReference type="PRINTS" id="PR01403">
    <property type="entry name" value="8OXTPHPHTASE"/>
</dbReference>
<comment type="catalytic activity">
    <reaction evidence="19">
        <text>O(6)-methyl-dGTP + H2O = O(6)-methyl-dGMP + diphosphate + H(+)</text>
        <dbReference type="Rhea" id="RHEA:67600"/>
        <dbReference type="ChEBI" id="CHEBI:15377"/>
        <dbReference type="ChEBI" id="CHEBI:15378"/>
        <dbReference type="ChEBI" id="CHEBI:33019"/>
        <dbReference type="ChEBI" id="CHEBI:169974"/>
        <dbReference type="ChEBI" id="CHEBI:169975"/>
    </reaction>
    <physiologicalReaction direction="left-to-right" evidence="19">
        <dbReference type="Rhea" id="RHEA:67601"/>
    </physiologicalReaction>
</comment>
<evidence type="ECO:0000256" key="13">
    <source>
        <dbReference type="ARBA" id="ARBA00029673"/>
    </source>
</evidence>
<evidence type="ECO:0000256" key="19">
    <source>
        <dbReference type="ARBA" id="ARBA00048894"/>
    </source>
</evidence>
<dbReference type="GO" id="GO:0008413">
    <property type="term" value="F:8-oxo-7,8-dihydroguanosine triphosphate pyrophosphatase activity"/>
    <property type="evidence" value="ECO:0007669"/>
    <property type="project" value="InterPro"/>
</dbReference>
<keyword evidence="4" id="KW-0479">Metal-binding</keyword>
<comment type="catalytic activity">
    <reaction evidence="18">
        <text>N(6)-methyl-ATP + H2O = N(6)-methyl-AMP + diphosphate + H(+)</text>
        <dbReference type="Rhea" id="RHEA:67608"/>
        <dbReference type="ChEBI" id="CHEBI:15377"/>
        <dbReference type="ChEBI" id="CHEBI:15378"/>
        <dbReference type="ChEBI" id="CHEBI:33019"/>
        <dbReference type="ChEBI" id="CHEBI:144842"/>
        <dbReference type="ChEBI" id="CHEBI:172873"/>
    </reaction>
    <physiologicalReaction direction="left-to-right" evidence="18">
        <dbReference type="Rhea" id="RHEA:67609"/>
    </physiologicalReaction>
</comment>
<dbReference type="GO" id="GO:0008828">
    <property type="term" value="F:dATP diphosphatase activity"/>
    <property type="evidence" value="ECO:0007669"/>
    <property type="project" value="UniProtKB-EC"/>
</dbReference>
<organism evidence="23 24">
    <name type="scientific">Microterricola gilva</name>
    <dbReference type="NCBI Taxonomy" id="393267"/>
    <lineage>
        <taxon>Bacteria</taxon>
        <taxon>Bacillati</taxon>
        <taxon>Actinomycetota</taxon>
        <taxon>Actinomycetes</taxon>
        <taxon>Micrococcales</taxon>
        <taxon>Microbacteriaceae</taxon>
        <taxon>Microterricola</taxon>
    </lineage>
</organism>
<feature type="domain" description="Nudix hydrolase" evidence="22">
    <location>
        <begin position="6"/>
        <end position="140"/>
    </location>
</feature>
<comment type="catalytic activity">
    <reaction evidence="9">
        <text>8-oxo-dGTP + H2O = 8-oxo-dGMP + diphosphate + H(+)</text>
        <dbReference type="Rhea" id="RHEA:31575"/>
        <dbReference type="ChEBI" id="CHEBI:15377"/>
        <dbReference type="ChEBI" id="CHEBI:15378"/>
        <dbReference type="ChEBI" id="CHEBI:33019"/>
        <dbReference type="ChEBI" id="CHEBI:63224"/>
        <dbReference type="ChEBI" id="CHEBI:77896"/>
    </reaction>
    <physiologicalReaction direction="left-to-right" evidence="9">
        <dbReference type="Rhea" id="RHEA:31576"/>
    </physiologicalReaction>
</comment>
<evidence type="ECO:0000256" key="3">
    <source>
        <dbReference type="ARBA" id="ARBA00011245"/>
    </source>
</evidence>
<dbReference type="InterPro" id="IPR003563">
    <property type="entry name" value="8ODP"/>
</dbReference>
<protein>
    <recommendedName>
        <fullName evidence="12">Oxidized purine nucleoside triphosphate hydrolase</fullName>
        <ecNumber evidence="11">3.6.1.56</ecNumber>
    </recommendedName>
    <alternativeName>
        <fullName evidence="16">2-hydroxy-dATP diphosphatase</fullName>
    </alternativeName>
    <alternativeName>
        <fullName evidence="15">7,8-dihydro-8-oxoguanine triphosphatase</fullName>
    </alternativeName>
    <alternativeName>
        <fullName evidence="14">8-oxo-dGTPase</fullName>
    </alternativeName>
    <alternativeName>
        <fullName evidence="17">Methylated purine nucleoside triphosphate hydrolase</fullName>
    </alternativeName>
    <alternativeName>
        <fullName evidence="13">Nucleoside diphosphate-linked moiety X motif 1</fullName>
    </alternativeName>
</protein>
<dbReference type="PANTHER" id="PTHR43758">
    <property type="entry name" value="7,8-DIHYDRO-8-OXOGUANINE TRIPHOSPHATASE"/>
    <property type="match status" value="1"/>
</dbReference>
<dbReference type="PROSITE" id="PS00893">
    <property type="entry name" value="NUDIX_BOX"/>
    <property type="match status" value="1"/>
</dbReference>
<sequence length="169" mass="18730">MSSAPALPEVCVVYLLRTDERGVRQVLLGRKKFGLGQGNFVGLGGKLEPGETPTDAAVREVAEESGVVVRPEDLQARGRLSYHFPHRESWSQASHVFVCERWERHPSESDELNPEWFDLDAVPYAEMWDDARFWLPAVLLGGGVDRSFTFGEDLASVVDATLSATPQSD</sequence>
<evidence type="ECO:0000256" key="9">
    <source>
        <dbReference type="ARBA" id="ARBA00024486"/>
    </source>
</evidence>
<evidence type="ECO:0000256" key="4">
    <source>
        <dbReference type="ARBA" id="ARBA00022723"/>
    </source>
</evidence>
<dbReference type="EC" id="3.6.1.56" evidence="11"/>
<dbReference type="EMBL" id="SHLC01000001">
    <property type="protein sequence ID" value="RZU64677.1"/>
    <property type="molecule type" value="Genomic_DNA"/>
</dbReference>
<evidence type="ECO:0000256" key="17">
    <source>
        <dbReference type="ARBA" id="ARBA00032071"/>
    </source>
</evidence>
<comment type="catalytic activity">
    <reaction evidence="8">
        <text>2-oxo-dATP + H2O = 2-oxo-dAMP + diphosphate + H(+)</text>
        <dbReference type="Rhea" id="RHEA:31583"/>
        <dbReference type="ChEBI" id="CHEBI:15377"/>
        <dbReference type="ChEBI" id="CHEBI:15378"/>
        <dbReference type="ChEBI" id="CHEBI:33019"/>
        <dbReference type="ChEBI" id="CHEBI:63212"/>
        <dbReference type="ChEBI" id="CHEBI:77897"/>
        <dbReference type="EC" id="3.6.1.56"/>
    </reaction>
    <physiologicalReaction direction="left-to-right" evidence="8">
        <dbReference type="Rhea" id="RHEA:31584"/>
    </physiologicalReaction>
</comment>
<evidence type="ECO:0000256" key="1">
    <source>
        <dbReference type="ARBA" id="ARBA00001946"/>
    </source>
</evidence>
<dbReference type="Gene3D" id="3.90.79.10">
    <property type="entry name" value="Nucleoside Triphosphate Pyrophosphohydrolase"/>
    <property type="match status" value="1"/>
</dbReference>
<comment type="catalytic activity">
    <reaction evidence="20">
        <text>N(6)-methyl-dATP + H2O = N(6)-methyl-dAMP + diphosphate + H(+)</text>
        <dbReference type="Rhea" id="RHEA:67604"/>
        <dbReference type="ChEBI" id="CHEBI:15377"/>
        <dbReference type="ChEBI" id="CHEBI:15378"/>
        <dbReference type="ChEBI" id="CHEBI:33019"/>
        <dbReference type="ChEBI" id="CHEBI:169976"/>
        <dbReference type="ChEBI" id="CHEBI:172872"/>
    </reaction>
    <physiologicalReaction direction="left-to-right" evidence="20">
        <dbReference type="Rhea" id="RHEA:67605"/>
    </physiologicalReaction>
</comment>
<dbReference type="PROSITE" id="PS51462">
    <property type="entry name" value="NUDIX"/>
    <property type="match status" value="1"/>
</dbReference>
<evidence type="ECO:0000256" key="6">
    <source>
        <dbReference type="ARBA" id="ARBA00022842"/>
    </source>
</evidence>
<comment type="similarity">
    <text evidence="2">Belongs to the Nudix hydrolase family.</text>
</comment>
<dbReference type="CDD" id="cd03427">
    <property type="entry name" value="NUDIX_MTH1_Nudt1"/>
    <property type="match status" value="1"/>
</dbReference>
<dbReference type="PANTHER" id="PTHR43758:SF2">
    <property type="entry name" value="OXIDIZED PURINE NUCLEOSIDE TRIPHOSPHATE HYDROLASE"/>
    <property type="match status" value="1"/>
</dbReference>
<dbReference type="RefSeq" id="WP_130505138.1">
    <property type="nucleotide sequence ID" value="NZ_SHLC01000001.1"/>
</dbReference>
<dbReference type="AlphaFoldDB" id="A0A4Q8AJM2"/>
<evidence type="ECO:0000313" key="24">
    <source>
        <dbReference type="Proteomes" id="UP000291483"/>
    </source>
</evidence>
<dbReference type="GO" id="GO:0046872">
    <property type="term" value="F:metal ion binding"/>
    <property type="evidence" value="ECO:0007669"/>
    <property type="project" value="UniProtKB-KW"/>
</dbReference>
<evidence type="ECO:0000256" key="14">
    <source>
        <dbReference type="ARBA" id="ARBA00030634"/>
    </source>
</evidence>
<comment type="subunit">
    <text evidence="3">Monomer.</text>
</comment>
<evidence type="ECO:0000256" key="10">
    <source>
        <dbReference type="ARBA" id="ARBA00024596"/>
    </source>
</evidence>
<dbReference type="InterPro" id="IPR020084">
    <property type="entry name" value="NUDIX_hydrolase_CS"/>
</dbReference>
<accession>A0A4Q8AJM2</accession>
<comment type="cofactor">
    <cofactor evidence="1">
        <name>Mg(2+)</name>
        <dbReference type="ChEBI" id="CHEBI:18420"/>
    </cofactor>
</comment>
<evidence type="ECO:0000256" key="16">
    <source>
        <dbReference type="ARBA" id="ARBA00031927"/>
    </source>
</evidence>
<evidence type="ECO:0000256" key="15">
    <source>
        <dbReference type="ARBA" id="ARBA00030682"/>
    </source>
</evidence>
<evidence type="ECO:0000259" key="22">
    <source>
        <dbReference type="PROSITE" id="PS51462"/>
    </source>
</evidence>
<proteinExistence type="inferred from homology"/>
<evidence type="ECO:0000256" key="18">
    <source>
        <dbReference type="ARBA" id="ARBA00048002"/>
    </source>
</evidence>
<evidence type="ECO:0000256" key="8">
    <source>
        <dbReference type="ARBA" id="ARBA00024459"/>
    </source>
</evidence>
<evidence type="ECO:0000256" key="2">
    <source>
        <dbReference type="ARBA" id="ARBA00005582"/>
    </source>
</evidence>
<comment type="caution">
    <text evidence="23">The sequence shown here is derived from an EMBL/GenBank/DDBJ whole genome shotgun (WGS) entry which is preliminary data.</text>
</comment>
<comment type="function">
    <text evidence="21">Oxidized purine nucleoside triphosphate hydrolase which is a prominent sanitizer of the oxidized nucleotide pool. Catalyzes the hydrolysis of 2-oxo-dATP (2-hydroxy-dATP) into 2-oxo-dAMP. Also has a significant hydrolase activity toward 2-oxo-ATP, 8-oxo-dGTP and 8-oxo-dATP. Through the hydrolysis of oxidized purine nucleoside triphosphates, prevents their incorporation into DNA and the subsequent transversions A:T to C:G and G:C to T:A. Also catalyzes the hydrolysis of methylated purine nucleoside triphosphate preventing their integration into DNA. Through this antimutagenic activity protects cells from oxidative stress.</text>
</comment>
<dbReference type="SUPFAM" id="SSF55811">
    <property type="entry name" value="Nudix"/>
    <property type="match status" value="1"/>
</dbReference>